<evidence type="ECO:0000256" key="1">
    <source>
        <dbReference type="SAM" id="MobiDB-lite"/>
    </source>
</evidence>
<proteinExistence type="predicted"/>
<dbReference type="InterPro" id="IPR052865">
    <property type="entry name" value="Zinc_finger_BED"/>
</dbReference>
<evidence type="ECO:0000313" key="2">
    <source>
        <dbReference type="EMBL" id="KAL1278525.1"/>
    </source>
</evidence>
<accession>A0ABR3NNQ1</accession>
<protein>
    <submittedName>
        <fullName evidence="2">Uncharacterized protein</fullName>
    </submittedName>
</protein>
<dbReference type="SUPFAM" id="SSF140996">
    <property type="entry name" value="Hermes dimerisation domain"/>
    <property type="match status" value="1"/>
</dbReference>
<evidence type="ECO:0000313" key="3">
    <source>
        <dbReference type="Proteomes" id="UP001558613"/>
    </source>
</evidence>
<feature type="region of interest" description="Disordered" evidence="1">
    <location>
        <begin position="1"/>
        <end position="24"/>
    </location>
</feature>
<gene>
    <name evidence="2" type="ORF">QQF64_025198</name>
</gene>
<feature type="compositionally biased region" description="Polar residues" evidence="1">
    <location>
        <begin position="29"/>
        <end position="44"/>
    </location>
</feature>
<dbReference type="PANTHER" id="PTHR47241">
    <property type="entry name" value="FINGER PROTEIN, PUTATIVE-RELATED"/>
    <property type="match status" value="1"/>
</dbReference>
<sequence length="111" mass="12264">MKESTDSSQNAATSGTAAGQSQLKTCDNQTTITSFASPTPNKQWSSDHTRAKAIHAAIGKMIAIDLQPYSIVEDTGFNELLHLLEPRYKLPSRRFFANKIIPEMHKSISSR</sequence>
<dbReference type="EMBL" id="JAYMGO010000003">
    <property type="protein sequence ID" value="KAL1278525.1"/>
    <property type="molecule type" value="Genomic_DNA"/>
</dbReference>
<reference evidence="2 3" key="1">
    <citation type="submission" date="2023-09" db="EMBL/GenBank/DDBJ databases">
        <authorList>
            <person name="Wang M."/>
        </authorList>
    </citation>
    <scope>NUCLEOTIDE SEQUENCE [LARGE SCALE GENOMIC DNA]</scope>
    <source>
        <strain evidence="2">GT-2023</strain>
        <tissue evidence="2">Liver</tissue>
    </source>
</reference>
<keyword evidence="3" id="KW-1185">Reference proteome</keyword>
<dbReference type="PANTHER" id="PTHR47241:SF1">
    <property type="entry name" value="BED-TYPE DOMAIN-CONTAINING PROTEIN"/>
    <property type="match status" value="1"/>
</dbReference>
<comment type="caution">
    <text evidence="2">The sequence shown here is derived from an EMBL/GenBank/DDBJ whole genome shotgun (WGS) entry which is preliminary data.</text>
</comment>
<dbReference type="Proteomes" id="UP001558613">
    <property type="component" value="Unassembled WGS sequence"/>
</dbReference>
<organism evidence="2 3">
    <name type="scientific">Cirrhinus molitorella</name>
    <name type="common">mud carp</name>
    <dbReference type="NCBI Taxonomy" id="172907"/>
    <lineage>
        <taxon>Eukaryota</taxon>
        <taxon>Metazoa</taxon>
        <taxon>Chordata</taxon>
        <taxon>Craniata</taxon>
        <taxon>Vertebrata</taxon>
        <taxon>Euteleostomi</taxon>
        <taxon>Actinopterygii</taxon>
        <taxon>Neopterygii</taxon>
        <taxon>Teleostei</taxon>
        <taxon>Ostariophysi</taxon>
        <taxon>Cypriniformes</taxon>
        <taxon>Cyprinidae</taxon>
        <taxon>Labeoninae</taxon>
        <taxon>Labeonini</taxon>
        <taxon>Cirrhinus</taxon>
    </lineage>
</organism>
<feature type="region of interest" description="Disordered" evidence="1">
    <location>
        <begin position="29"/>
        <end position="48"/>
    </location>
</feature>
<name>A0ABR3NNQ1_9TELE</name>